<dbReference type="AlphaFoldDB" id="A0A167CHB5"/>
<dbReference type="Proteomes" id="UP000076584">
    <property type="component" value="Unassembled WGS sequence"/>
</dbReference>
<reference evidence="1 2" key="1">
    <citation type="submission" date="2015-06" db="EMBL/GenBank/DDBJ databases">
        <title>Survival trade-offs in plant roots during colonization by closely related pathogenic and mutualistic fungi.</title>
        <authorList>
            <person name="Hacquard S."/>
            <person name="Kracher B."/>
            <person name="Hiruma K."/>
            <person name="Weinman A."/>
            <person name="Muench P."/>
            <person name="Garrido Oter R."/>
            <person name="Ver Loren van Themaat E."/>
            <person name="Dallerey J.-F."/>
            <person name="Damm U."/>
            <person name="Henrissat B."/>
            <person name="Lespinet O."/>
            <person name="Thon M."/>
            <person name="Kemen E."/>
            <person name="McHardy A.C."/>
            <person name="Schulze-Lefert P."/>
            <person name="O'Connell R.J."/>
        </authorList>
    </citation>
    <scope>NUCLEOTIDE SEQUENCE [LARGE SCALE GENOMIC DNA]</scope>
    <source>
        <strain evidence="1 2">MAFF 238704</strain>
    </source>
</reference>
<organism evidence="1 2">
    <name type="scientific">Colletotrichum incanum</name>
    <name type="common">Soybean anthracnose fungus</name>
    <dbReference type="NCBI Taxonomy" id="1573173"/>
    <lineage>
        <taxon>Eukaryota</taxon>
        <taxon>Fungi</taxon>
        <taxon>Dikarya</taxon>
        <taxon>Ascomycota</taxon>
        <taxon>Pezizomycotina</taxon>
        <taxon>Sordariomycetes</taxon>
        <taxon>Hypocreomycetidae</taxon>
        <taxon>Glomerellales</taxon>
        <taxon>Glomerellaceae</taxon>
        <taxon>Colletotrichum</taxon>
        <taxon>Colletotrichum spaethianum species complex</taxon>
    </lineage>
</organism>
<proteinExistence type="predicted"/>
<keyword evidence="2" id="KW-1185">Reference proteome</keyword>
<comment type="caution">
    <text evidence="1">The sequence shown here is derived from an EMBL/GenBank/DDBJ whole genome shotgun (WGS) entry which is preliminary data.</text>
</comment>
<name>A0A167CHB5_COLIC</name>
<dbReference type="EMBL" id="LFIW01001380">
    <property type="protein sequence ID" value="KZL82587.1"/>
    <property type="molecule type" value="Genomic_DNA"/>
</dbReference>
<evidence type="ECO:0000313" key="2">
    <source>
        <dbReference type="Proteomes" id="UP000076584"/>
    </source>
</evidence>
<sequence>MSRLRRRPSCLMKRVRRTHKKKIVPSRLAGGQSVEPVSVAMAVEKAHNNKDTILRWVSQLTKSHAGGRALTRKPTSQEKKQETAILLCTRLCSIGCFPAATHISRLWKQILSRGSRYIGYHSSSGFTCPEFVIRCLSHNPLVLAARVFAQTSVVYKSKHEQQTRTTMEHSLAALLPL</sequence>
<accession>A0A167CHB5</accession>
<evidence type="ECO:0000313" key="1">
    <source>
        <dbReference type="EMBL" id="KZL82587.1"/>
    </source>
</evidence>
<protein>
    <submittedName>
        <fullName evidence="1">Uncharacterized protein</fullName>
    </submittedName>
</protein>
<gene>
    <name evidence="1" type="ORF">CI238_02757</name>
</gene>